<dbReference type="AlphaFoldDB" id="A0A225VF74"/>
<keyword evidence="2" id="KW-1185">Reference proteome</keyword>
<sequence>MLMDMDHEQVWEDNQGAIALESNAGYNARIKHVDIKHHFIRANVARDVIEVNYVPTNDQLADKLTKGLGTKRLQYLMDASGLLVKAAQH</sequence>
<evidence type="ECO:0000313" key="2">
    <source>
        <dbReference type="Proteomes" id="UP000198211"/>
    </source>
</evidence>
<dbReference type="Proteomes" id="UP000198211">
    <property type="component" value="Unassembled WGS sequence"/>
</dbReference>
<organism evidence="1 2">
    <name type="scientific">Phytophthora megakarya</name>
    <dbReference type="NCBI Taxonomy" id="4795"/>
    <lineage>
        <taxon>Eukaryota</taxon>
        <taxon>Sar</taxon>
        <taxon>Stramenopiles</taxon>
        <taxon>Oomycota</taxon>
        <taxon>Peronosporomycetes</taxon>
        <taxon>Peronosporales</taxon>
        <taxon>Peronosporaceae</taxon>
        <taxon>Phytophthora</taxon>
    </lineage>
</organism>
<dbReference type="CDD" id="cd09272">
    <property type="entry name" value="RNase_HI_RT_Ty1"/>
    <property type="match status" value="1"/>
</dbReference>
<dbReference type="EMBL" id="NBNE01005341">
    <property type="protein sequence ID" value="OWZ03764.1"/>
    <property type="molecule type" value="Genomic_DNA"/>
</dbReference>
<gene>
    <name evidence="1" type="ORF">PHMEG_00024445</name>
</gene>
<accession>A0A225VF74</accession>
<reference evidence="2" key="1">
    <citation type="submission" date="2017-03" db="EMBL/GenBank/DDBJ databases">
        <title>Phytopthora megakarya and P. palmivora, two closely related causual agents of cacao black pod achieved similar genome size and gene model numbers by different mechanisms.</title>
        <authorList>
            <person name="Ali S."/>
            <person name="Shao J."/>
            <person name="Larry D.J."/>
            <person name="Kronmiller B."/>
            <person name="Shen D."/>
            <person name="Strem M.D."/>
            <person name="Melnick R.L."/>
            <person name="Guiltinan M.J."/>
            <person name="Tyler B.M."/>
            <person name="Meinhardt L.W."/>
            <person name="Bailey B.A."/>
        </authorList>
    </citation>
    <scope>NUCLEOTIDE SEQUENCE [LARGE SCALE GENOMIC DNA]</scope>
    <source>
        <strain evidence="2">zdho120</strain>
    </source>
</reference>
<protein>
    <submittedName>
        <fullName evidence="1">Polyprotein</fullName>
    </submittedName>
</protein>
<evidence type="ECO:0000313" key="1">
    <source>
        <dbReference type="EMBL" id="OWZ03764.1"/>
    </source>
</evidence>
<dbReference type="OrthoDB" id="119838at2759"/>
<name>A0A225VF74_9STRA</name>
<proteinExistence type="predicted"/>
<dbReference type="STRING" id="4795.A0A225VF74"/>
<comment type="caution">
    <text evidence="1">The sequence shown here is derived from an EMBL/GenBank/DDBJ whole genome shotgun (WGS) entry which is preliminary data.</text>
</comment>